<protein>
    <recommendedName>
        <fullName evidence="3">Redoxin domain-containing protein</fullName>
    </recommendedName>
</protein>
<evidence type="ECO:0000256" key="1">
    <source>
        <dbReference type="SAM" id="Phobius"/>
    </source>
</evidence>
<reference evidence="2" key="1">
    <citation type="journal article" date="2020" name="mSystems">
        <title>Genome- and Community-Level Interaction Insights into Carbon Utilization and Element Cycling Functions of Hydrothermarchaeota in Hydrothermal Sediment.</title>
        <authorList>
            <person name="Zhou Z."/>
            <person name="Liu Y."/>
            <person name="Xu W."/>
            <person name="Pan J."/>
            <person name="Luo Z.H."/>
            <person name="Li M."/>
        </authorList>
    </citation>
    <scope>NUCLEOTIDE SEQUENCE [LARGE SCALE GENOMIC DNA]</scope>
    <source>
        <strain evidence="2">SpSt-695</strain>
    </source>
</reference>
<accession>A0A7V4E2E1</accession>
<proteinExistence type="predicted"/>
<keyword evidence="1" id="KW-1133">Transmembrane helix</keyword>
<keyword evidence="1" id="KW-0812">Transmembrane</keyword>
<dbReference type="SUPFAM" id="SSF52833">
    <property type="entry name" value="Thioredoxin-like"/>
    <property type="match status" value="1"/>
</dbReference>
<keyword evidence="1" id="KW-0472">Membrane</keyword>
<dbReference type="AlphaFoldDB" id="A0A7V4E2E1"/>
<gene>
    <name evidence="2" type="ORF">ENU72_03435</name>
</gene>
<name>A0A7V4E2E1_UNCW3</name>
<sequence length="187" mass="21525">MRVKIQILLIIALIFFNFVLILRHVKILKFVSSLDMDEARMILEENSISGEILPGDVLNLFKNEKAKYFLILVFRAGDCPACLDFIVPLLTYWGDSLNVNIFGLYADNDTIRMKRITWLYKIKFRVFSDPDIVNTLSLKRTPCVLFVTGRGAVVYSYFPDYLKPDRGKKFFLKVSAILRGNNLSGQN</sequence>
<organism evidence="2">
    <name type="scientific">candidate division WOR-3 bacterium</name>
    <dbReference type="NCBI Taxonomy" id="2052148"/>
    <lineage>
        <taxon>Bacteria</taxon>
        <taxon>Bacteria division WOR-3</taxon>
    </lineage>
</organism>
<dbReference type="EMBL" id="DTDP01000159">
    <property type="protein sequence ID" value="HGK54058.1"/>
    <property type="molecule type" value="Genomic_DNA"/>
</dbReference>
<feature type="transmembrane region" description="Helical" evidence="1">
    <location>
        <begin position="7"/>
        <end position="25"/>
    </location>
</feature>
<dbReference type="Gene3D" id="3.40.30.10">
    <property type="entry name" value="Glutaredoxin"/>
    <property type="match status" value="1"/>
</dbReference>
<comment type="caution">
    <text evidence="2">The sequence shown here is derived from an EMBL/GenBank/DDBJ whole genome shotgun (WGS) entry which is preliminary data.</text>
</comment>
<evidence type="ECO:0000313" key="2">
    <source>
        <dbReference type="EMBL" id="HGK54058.1"/>
    </source>
</evidence>
<evidence type="ECO:0008006" key="3">
    <source>
        <dbReference type="Google" id="ProtNLM"/>
    </source>
</evidence>
<dbReference type="InterPro" id="IPR036249">
    <property type="entry name" value="Thioredoxin-like_sf"/>
</dbReference>